<dbReference type="AlphaFoldDB" id="A0A0J6BT12"/>
<proteinExistence type="predicted"/>
<gene>
    <name evidence="1" type="ORF">AB432_022110</name>
</gene>
<accession>A0A0J6BT12</accession>
<evidence type="ECO:0000313" key="2">
    <source>
        <dbReference type="Proteomes" id="UP000036061"/>
    </source>
</evidence>
<evidence type="ECO:0000313" key="1">
    <source>
        <dbReference type="EMBL" id="AWX57564.1"/>
    </source>
</evidence>
<sequence length="116" mass="14189">MSGYAQRDLPTFFKEQLRQTKVNFERALDCKHTDFDDLYPYMNEQPQFFWYKRYVAWSELLTVVRLAEQLGIEWTEDFSEQQVEFIQGKVLQGKVLDYWNPEEEQEESMRELEEEK</sequence>
<dbReference type="RefSeq" id="WP_007721499.1">
    <property type="nucleotide sequence ID" value="NZ_BJNU01000034.1"/>
</dbReference>
<reference evidence="1 2" key="1">
    <citation type="journal article" date="2015" name="Genome Announc.">
        <title>Draft Genome Sequence of Brevibacillus brevis DZQ7, a Plant Growth-Promoting Rhizobacterium with Broad-Spectrum Antimicrobial Activity.</title>
        <authorList>
            <person name="Hou Q."/>
            <person name="Wang C."/>
            <person name="Hou X."/>
            <person name="Xia Z."/>
            <person name="Ye J."/>
            <person name="Liu K."/>
            <person name="Liu H."/>
            <person name="Wang J."/>
            <person name="Guo H."/>
            <person name="Yu X."/>
            <person name="Yang Y."/>
            <person name="Du B."/>
            <person name="Ding Y."/>
        </authorList>
    </citation>
    <scope>NUCLEOTIDE SEQUENCE [LARGE SCALE GENOMIC DNA]</scope>
    <source>
        <strain evidence="1 2">DZQ7</strain>
    </source>
</reference>
<dbReference type="EMBL" id="CP030117">
    <property type="protein sequence ID" value="AWX57564.1"/>
    <property type="molecule type" value="Genomic_DNA"/>
</dbReference>
<organism evidence="1 2">
    <name type="scientific">Brevibacillus brevis</name>
    <name type="common">Bacillus brevis</name>
    <dbReference type="NCBI Taxonomy" id="1393"/>
    <lineage>
        <taxon>Bacteria</taxon>
        <taxon>Bacillati</taxon>
        <taxon>Bacillota</taxon>
        <taxon>Bacilli</taxon>
        <taxon>Bacillales</taxon>
        <taxon>Paenibacillaceae</taxon>
        <taxon>Brevibacillus</taxon>
    </lineage>
</organism>
<dbReference type="Proteomes" id="UP000036061">
    <property type="component" value="Chromosome"/>
</dbReference>
<protein>
    <submittedName>
        <fullName evidence="1">Uncharacterized protein</fullName>
    </submittedName>
</protein>
<name>A0A0J6BT12_BREBE</name>
<dbReference type="eggNOG" id="ENOG5032R27">
    <property type="taxonomic scope" value="Bacteria"/>
</dbReference>
<dbReference type="GeneID" id="95753344"/>
<dbReference type="OrthoDB" id="2381697at2"/>